<dbReference type="FunFam" id="1.20.1270.50:FF:000004">
    <property type="entry name" value="alpha-mannosidase 2C1 isoform X1"/>
    <property type="match status" value="1"/>
</dbReference>
<dbReference type="CDD" id="cd10789">
    <property type="entry name" value="GH38N_AMII_ER_cytosolic"/>
    <property type="match status" value="1"/>
</dbReference>
<keyword evidence="2" id="KW-0479">Metal-binding</keyword>
<dbReference type="GO" id="GO:0030246">
    <property type="term" value="F:carbohydrate binding"/>
    <property type="evidence" value="ECO:0007669"/>
    <property type="project" value="InterPro"/>
</dbReference>
<dbReference type="Pfam" id="PF01074">
    <property type="entry name" value="Glyco_hydro_38N"/>
    <property type="match status" value="1"/>
</dbReference>
<evidence type="ECO:0000256" key="2">
    <source>
        <dbReference type="ARBA" id="ARBA00022723"/>
    </source>
</evidence>
<dbReference type="InterPro" id="IPR011330">
    <property type="entry name" value="Glyco_hydro/deAcase_b/a-brl"/>
</dbReference>
<dbReference type="PANTHER" id="PTHR46017:SF1">
    <property type="entry name" value="ALPHA-MANNOSIDASE 2C1"/>
    <property type="match status" value="1"/>
</dbReference>
<evidence type="ECO:0000256" key="4">
    <source>
        <dbReference type="ARBA" id="ARBA00023295"/>
    </source>
</evidence>
<dbReference type="SUPFAM" id="SSF74650">
    <property type="entry name" value="Galactose mutarotase-like"/>
    <property type="match status" value="1"/>
</dbReference>
<protein>
    <recommendedName>
        <fullName evidence="5">Glycoside hydrolase family 38 central domain-containing protein</fullName>
    </recommendedName>
</protein>
<dbReference type="InterPro" id="IPR027291">
    <property type="entry name" value="Glyco_hydro_38_N_sf"/>
</dbReference>
<dbReference type="InterPro" id="IPR037094">
    <property type="entry name" value="Glyco_hydro_38_cen_sf"/>
</dbReference>
<dbReference type="Pfam" id="PF22907">
    <property type="entry name" value="Ams1-like_1st"/>
    <property type="match status" value="1"/>
</dbReference>
<dbReference type="InterPro" id="IPR015341">
    <property type="entry name" value="Glyco_hydro_38_cen"/>
</dbReference>
<dbReference type="GO" id="GO:0046872">
    <property type="term" value="F:metal ion binding"/>
    <property type="evidence" value="ECO:0007669"/>
    <property type="project" value="UniProtKB-KW"/>
</dbReference>
<name>A0A644WY75_9ZZZZ</name>
<dbReference type="Pfam" id="PF07748">
    <property type="entry name" value="Glyco_hydro_38C"/>
    <property type="match status" value="1"/>
</dbReference>
<dbReference type="Gene3D" id="3.20.110.10">
    <property type="entry name" value="Glycoside hydrolase 38, N terminal domain"/>
    <property type="match status" value="1"/>
</dbReference>
<dbReference type="SMART" id="SM00872">
    <property type="entry name" value="Alpha-mann_mid"/>
    <property type="match status" value="1"/>
</dbReference>
<evidence type="ECO:0000313" key="6">
    <source>
        <dbReference type="EMBL" id="MPM08561.1"/>
    </source>
</evidence>
<dbReference type="SUPFAM" id="SSF88713">
    <property type="entry name" value="Glycoside hydrolase/deacetylase"/>
    <property type="match status" value="1"/>
</dbReference>
<keyword evidence="3" id="KW-0378">Hydrolase</keyword>
<gene>
    <name evidence="6" type="ORF">SDC9_54874</name>
</gene>
<dbReference type="InterPro" id="IPR000602">
    <property type="entry name" value="Glyco_hydro_38_N"/>
</dbReference>
<feature type="domain" description="Glycoside hydrolase family 38 central" evidence="5">
    <location>
        <begin position="492"/>
        <end position="567"/>
    </location>
</feature>
<dbReference type="InterPro" id="IPR011013">
    <property type="entry name" value="Gal_mutarotase_sf_dom"/>
</dbReference>
<dbReference type="Gene3D" id="2.60.40.2220">
    <property type="match status" value="1"/>
</dbReference>
<dbReference type="InterPro" id="IPR011682">
    <property type="entry name" value="Glyco_hydro_38_C"/>
</dbReference>
<dbReference type="GO" id="GO:0004559">
    <property type="term" value="F:alpha-mannosidase activity"/>
    <property type="evidence" value="ECO:0007669"/>
    <property type="project" value="InterPro"/>
</dbReference>
<keyword evidence="4" id="KW-0326">Glycosidase</keyword>
<dbReference type="GO" id="GO:0009313">
    <property type="term" value="P:oligosaccharide catabolic process"/>
    <property type="evidence" value="ECO:0007669"/>
    <property type="project" value="TreeGrafter"/>
</dbReference>
<dbReference type="PANTHER" id="PTHR46017">
    <property type="entry name" value="ALPHA-MANNOSIDASE 2C1"/>
    <property type="match status" value="1"/>
</dbReference>
<evidence type="ECO:0000259" key="5">
    <source>
        <dbReference type="SMART" id="SM00872"/>
    </source>
</evidence>
<dbReference type="Pfam" id="PF17677">
    <property type="entry name" value="Glyco_hydro38C2"/>
    <property type="match status" value="1"/>
</dbReference>
<dbReference type="GO" id="GO:0006013">
    <property type="term" value="P:mannose metabolic process"/>
    <property type="evidence" value="ECO:0007669"/>
    <property type="project" value="InterPro"/>
</dbReference>
<dbReference type="AlphaFoldDB" id="A0A644WY75"/>
<evidence type="ECO:0000256" key="3">
    <source>
        <dbReference type="ARBA" id="ARBA00022801"/>
    </source>
</evidence>
<dbReference type="Gene3D" id="1.20.1270.50">
    <property type="entry name" value="Glycoside hydrolase family 38, central domain"/>
    <property type="match status" value="1"/>
</dbReference>
<dbReference type="SUPFAM" id="SSF88688">
    <property type="entry name" value="Families 57/38 glycoside transferase middle domain"/>
    <property type="match status" value="1"/>
</dbReference>
<comment type="similarity">
    <text evidence="1">Belongs to the glycosyl hydrolase 38 family.</text>
</comment>
<proteinExistence type="inferred from homology"/>
<dbReference type="Gene3D" id="2.70.98.30">
    <property type="entry name" value="Golgi alpha-mannosidase II, domain 4"/>
    <property type="match status" value="1"/>
</dbReference>
<dbReference type="Pfam" id="PF09261">
    <property type="entry name" value="Alpha-mann_mid"/>
    <property type="match status" value="1"/>
</dbReference>
<dbReference type="InterPro" id="IPR028995">
    <property type="entry name" value="Glyco_hydro_57/38_cen_sf"/>
</dbReference>
<accession>A0A644WY75</accession>
<dbReference type="EMBL" id="VSSQ01001463">
    <property type="protein sequence ID" value="MPM08561.1"/>
    <property type="molecule type" value="Genomic_DNA"/>
</dbReference>
<sequence>MLKYELQYPALGAHLNNIRRRVYHVVCRLNAEILPSAEPIPFSELGQHSFTEASRGASWGRKLSCAWLRISGSVPEGLNNPVLLVHNTGEGLLYTPEGEILDGLSDVWAPNDIPRASGKCVSLRLPGLTAGKAFTYYMDYGYNGIVLNDIGRARFFGAFLAETDECCYAYYYDYITLFVLLAETGDAEKKRELSRALERSYSVFVKEGADAAREVLAVPLSKRSREEMTFLAVGHGHLDLAWMWPIRETMRKSARTYSMALSNIARYPDYIYGTSQPQQLQWMKERNTSLYARIRQAIIDGRIELQGGFWTECDCNLSGGESLVRQAVYGTRFAEREFGKQMRICWLPDAFGFNGNLPQILRGCGMEYFSTIKLAWNKVNVFPYRSFLWRGVDGSEVLVHMPPEGDYNSGAAANGIFKALRQYPERALETALLVYGGGDGGGGPRESHLELLARERDLEGLPKITLTSAITFFDSLKQKAIPHTYTGELYLETHQGTYTTQSENKRYNRLMERLLHNLEALCSLLPKKDYPYEALEEIWKEVLLYQFHDILPGSSIHRVYTESCAGYAKMEQRLTALTEQAISKADTVTAVNLTSFPRSEYVRWQDGWRLAEAAPYSAVETTPFTGAVQALSYTERTMSNGLLSLTFNEYGEICSCKTAAGRELAGGALNRLTLYRDKFTIPFDAWDIDAKYYHKHSRRLRAAEVKTEIEGPRVVRKQVYRFGKSSVTQSVILELNAERVLFETECSWHERFKMLRADFYPADYGDTAEFDIQFGALERSTTERNSVEAAQFEVCGQKWASVHREGRGFALVNDSKYGWRVKNGLMSLNLLRAPIYPDKTADRGTHVFRYAFCPLGTDNTRAVEEAYRLNNPLLVGAYKSFESAASVSDQSVVLETLKRSEDGEAIVLRLYESLGRETEVSLTTRLGFDKAVFCDLLERPAGNADLARLRLTPYQIVTIRLEGGALER</sequence>
<organism evidence="6">
    <name type="scientific">bioreactor metagenome</name>
    <dbReference type="NCBI Taxonomy" id="1076179"/>
    <lineage>
        <taxon>unclassified sequences</taxon>
        <taxon>metagenomes</taxon>
        <taxon>ecological metagenomes</taxon>
    </lineage>
</organism>
<reference evidence="6" key="1">
    <citation type="submission" date="2019-08" db="EMBL/GenBank/DDBJ databases">
        <authorList>
            <person name="Kucharzyk K."/>
            <person name="Murdoch R.W."/>
            <person name="Higgins S."/>
            <person name="Loffler F."/>
        </authorList>
    </citation>
    <scope>NUCLEOTIDE SEQUENCE</scope>
</reference>
<evidence type="ECO:0000256" key="1">
    <source>
        <dbReference type="ARBA" id="ARBA00009792"/>
    </source>
</evidence>
<dbReference type="InterPro" id="IPR041147">
    <property type="entry name" value="GH38_C"/>
</dbReference>
<dbReference type="InterPro" id="IPR054723">
    <property type="entry name" value="Ams1-like_N"/>
</dbReference>
<comment type="caution">
    <text evidence="6">The sequence shown here is derived from an EMBL/GenBank/DDBJ whole genome shotgun (WGS) entry which is preliminary data.</text>
</comment>